<proteinExistence type="predicted"/>
<keyword evidence="2" id="KW-0808">Transferase</keyword>
<dbReference type="PANTHER" id="PTHR43591">
    <property type="entry name" value="METHYLTRANSFERASE"/>
    <property type="match status" value="1"/>
</dbReference>
<dbReference type="InterPro" id="IPR029063">
    <property type="entry name" value="SAM-dependent_MTases_sf"/>
</dbReference>
<dbReference type="AlphaFoldDB" id="A0A378MI08"/>
<accession>A0A378MI08</accession>
<dbReference type="SUPFAM" id="SSF53335">
    <property type="entry name" value="S-adenosyl-L-methionine-dependent methyltransferases"/>
    <property type="match status" value="1"/>
</dbReference>
<dbReference type="InterPro" id="IPR013216">
    <property type="entry name" value="Methyltransf_11"/>
</dbReference>
<evidence type="ECO:0000313" key="2">
    <source>
        <dbReference type="EMBL" id="STY43415.1"/>
    </source>
</evidence>
<dbReference type="Proteomes" id="UP000254879">
    <property type="component" value="Unassembled WGS sequence"/>
</dbReference>
<organism evidence="2 3">
    <name type="scientific">Listeria grayi</name>
    <name type="common">Listeria murrayi</name>
    <dbReference type="NCBI Taxonomy" id="1641"/>
    <lineage>
        <taxon>Bacteria</taxon>
        <taxon>Bacillati</taxon>
        <taxon>Bacillota</taxon>
        <taxon>Bacilli</taxon>
        <taxon>Bacillales</taxon>
        <taxon>Listeriaceae</taxon>
        <taxon>Listeria</taxon>
    </lineage>
</organism>
<protein>
    <submittedName>
        <fullName evidence="2">Demethylmenaquinone methyltransferase</fullName>
        <ecNumber evidence="2">2.1.1.163</ecNumber>
    </submittedName>
</protein>
<dbReference type="EMBL" id="UGPG01000001">
    <property type="protein sequence ID" value="STY43415.1"/>
    <property type="molecule type" value="Genomic_DNA"/>
</dbReference>
<dbReference type="CDD" id="cd02440">
    <property type="entry name" value="AdoMet_MTases"/>
    <property type="match status" value="1"/>
</dbReference>
<dbReference type="GO" id="GO:0032259">
    <property type="term" value="P:methylation"/>
    <property type="evidence" value="ECO:0007669"/>
    <property type="project" value="UniProtKB-KW"/>
</dbReference>
<reference evidence="2 3" key="1">
    <citation type="submission" date="2018-06" db="EMBL/GenBank/DDBJ databases">
        <authorList>
            <consortium name="Pathogen Informatics"/>
            <person name="Doyle S."/>
        </authorList>
    </citation>
    <scope>NUCLEOTIDE SEQUENCE [LARGE SCALE GENOMIC DNA]</scope>
    <source>
        <strain evidence="3">NCTC 10815</strain>
    </source>
</reference>
<gene>
    <name evidence="2" type="primary">ubiE_1</name>
    <name evidence="2" type="ORF">NCTC10815_00710</name>
</gene>
<dbReference type="PANTHER" id="PTHR43591:SF24">
    <property type="entry name" value="2-METHOXY-6-POLYPRENYL-1,4-BENZOQUINOL METHYLASE, MITOCHONDRIAL"/>
    <property type="match status" value="1"/>
</dbReference>
<dbReference type="Pfam" id="PF08241">
    <property type="entry name" value="Methyltransf_11"/>
    <property type="match status" value="1"/>
</dbReference>
<dbReference type="Gene3D" id="3.40.50.150">
    <property type="entry name" value="Vaccinia Virus protein VP39"/>
    <property type="match status" value="1"/>
</dbReference>
<dbReference type="GO" id="GO:0008757">
    <property type="term" value="F:S-adenosylmethionine-dependent methyltransferase activity"/>
    <property type="evidence" value="ECO:0007669"/>
    <property type="project" value="InterPro"/>
</dbReference>
<feature type="domain" description="Methyltransferase type 11" evidence="1">
    <location>
        <begin position="42"/>
        <end position="139"/>
    </location>
</feature>
<keyword evidence="2" id="KW-0489">Methyltransferase</keyword>
<evidence type="ECO:0000259" key="1">
    <source>
        <dbReference type="Pfam" id="PF08241"/>
    </source>
</evidence>
<dbReference type="EC" id="2.1.1.163" evidence="2"/>
<dbReference type="GO" id="GO:0043770">
    <property type="term" value="F:demethylmenaquinone methyltransferase activity"/>
    <property type="evidence" value="ECO:0007669"/>
    <property type="project" value="UniProtKB-EC"/>
</dbReference>
<evidence type="ECO:0000313" key="3">
    <source>
        <dbReference type="Proteomes" id="UP000254879"/>
    </source>
</evidence>
<dbReference type="RefSeq" id="WP_003755578.1">
    <property type="nucleotide sequence ID" value="NZ_CABKNG010000001.1"/>
</dbReference>
<sequence length="190" mass="21208">MNKQNAKLAHKMAYLDNPERNAIISPQEIFELISPSEKPTILDIGAGTGFLTIPAAKAFGGKVVALDMDKDMLDIIEERAKKEDLEDIELLFGNAENIALADNSVDTSLASLVLHEMHDLNKVLIELNRITKAKGQLICLEFEKEEASEKHMHNRISSNEMETALIMAGFKPIKKSHLAQHMYLLVAEKE</sequence>
<name>A0A378MI08_LISGR</name>